<dbReference type="InterPro" id="IPR035892">
    <property type="entry name" value="C2_domain_sf"/>
</dbReference>
<accession>A0A7I8VVN5</accession>
<sequence>MFFLAWIGLAFATVAAIHIYLRFFSKRTISFGRAGYVTGLGGESCFWVNSVLKWLYVHLHQTPWLVQQWIEELNKTALQNTLKPGRGNNLERPSTKQLGAITILLIFSQGDVQVKFENIVAGSLPPKISNLSTNIEDSESLTVKADVEACDVAFLMTALQQTQSGVISANCELNIQRLTGQIYVISDMRNESMQLTASFVKVPDIKFIVKQRGFDTQIEPGRIETAVRRAISDTKVFWNVSLNSLNTNMQRPLTLNNQIRDSYQNTHAAYKYNSMDMRHEPNMDSYQTNEVRKEEEDVSDKASNGSTSVMPSSDRNSTVLRRPLWARNRDSSQYYPLNVAKTAIRDRKLLVKVIKATGVSDIDTGMSDPYCIVSMDEPAQKHSTSACKHTFNPFWDEHFLFDLNDATQQLRFELYDKSKNPGNDFLGRAFVMVDELRSTPGSRQILPLAGKPKGQGGSLTVEFLFVESNDNTAYNDLPRRHIDTTRTVSKYFIFLV</sequence>
<dbReference type="Gene3D" id="2.60.40.150">
    <property type="entry name" value="C2 domain"/>
    <property type="match status" value="1"/>
</dbReference>
<evidence type="ECO:0000256" key="1">
    <source>
        <dbReference type="SAM" id="MobiDB-lite"/>
    </source>
</evidence>
<dbReference type="Pfam" id="PF00168">
    <property type="entry name" value="C2"/>
    <property type="match status" value="1"/>
</dbReference>
<dbReference type="Proteomes" id="UP000549394">
    <property type="component" value="Unassembled WGS sequence"/>
</dbReference>
<feature type="compositionally biased region" description="Polar residues" evidence="1">
    <location>
        <begin position="301"/>
        <end position="315"/>
    </location>
</feature>
<gene>
    <name evidence="3" type="ORF">DGYR_LOCUS8497</name>
</gene>
<reference evidence="3 4" key="1">
    <citation type="submission" date="2020-08" db="EMBL/GenBank/DDBJ databases">
        <authorList>
            <person name="Hejnol A."/>
        </authorList>
    </citation>
    <scope>NUCLEOTIDE SEQUENCE [LARGE SCALE GENOMIC DNA]</scope>
</reference>
<dbReference type="OrthoDB" id="9976063at2759"/>
<organism evidence="3 4">
    <name type="scientific">Dimorphilus gyrociliatus</name>
    <dbReference type="NCBI Taxonomy" id="2664684"/>
    <lineage>
        <taxon>Eukaryota</taxon>
        <taxon>Metazoa</taxon>
        <taxon>Spiralia</taxon>
        <taxon>Lophotrochozoa</taxon>
        <taxon>Annelida</taxon>
        <taxon>Polychaeta</taxon>
        <taxon>Polychaeta incertae sedis</taxon>
        <taxon>Dinophilidae</taxon>
        <taxon>Dimorphilus</taxon>
    </lineage>
</organism>
<evidence type="ECO:0000313" key="3">
    <source>
        <dbReference type="EMBL" id="CAD5120390.1"/>
    </source>
</evidence>
<feature type="region of interest" description="Disordered" evidence="1">
    <location>
        <begin position="278"/>
        <end position="315"/>
    </location>
</feature>
<evidence type="ECO:0000313" key="4">
    <source>
        <dbReference type="Proteomes" id="UP000549394"/>
    </source>
</evidence>
<name>A0A7I8VVN5_9ANNE</name>
<evidence type="ECO:0000259" key="2">
    <source>
        <dbReference type="PROSITE" id="PS50004"/>
    </source>
</evidence>
<dbReference type="PROSITE" id="PS50004">
    <property type="entry name" value="C2"/>
    <property type="match status" value="1"/>
</dbReference>
<dbReference type="PANTHER" id="PTHR21119:SF5">
    <property type="entry name" value="C2 DOMAIN-CONTAINING PROTEIN"/>
    <property type="match status" value="1"/>
</dbReference>
<dbReference type="PANTHER" id="PTHR21119">
    <property type="entry name" value="C2 DOMAIN-CONTAINING PROTEIN"/>
    <property type="match status" value="1"/>
</dbReference>
<comment type="caution">
    <text evidence="3">The sequence shown here is derived from an EMBL/GenBank/DDBJ whole genome shotgun (WGS) entry which is preliminary data.</text>
</comment>
<feature type="domain" description="C2" evidence="2">
    <location>
        <begin position="329"/>
        <end position="446"/>
    </location>
</feature>
<protein>
    <submittedName>
        <fullName evidence="3">DgyrCDS8961</fullName>
    </submittedName>
</protein>
<dbReference type="SMART" id="SM00239">
    <property type="entry name" value="C2"/>
    <property type="match status" value="1"/>
</dbReference>
<proteinExistence type="predicted"/>
<dbReference type="SUPFAM" id="SSF49562">
    <property type="entry name" value="C2 domain (Calcium/lipid-binding domain, CaLB)"/>
    <property type="match status" value="1"/>
</dbReference>
<dbReference type="InterPro" id="IPR000008">
    <property type="entry name" value="C2_dom"/>
</dbReference>
<keyword evidence="4" id="KW-1185">Reference proteome</keyword>
<dbReference type="EMBL" id="CAJFCJ010000012">
    <property type="protein sequence ID" value="CAD5120390.1"/>
    <property type="molecule type" value="Genomic_DNA"/>
</dbReference>
<dbReference type="InterPro" id="IPR039934">
    <property type="entry name" value="C2CD2/C2CD2L"/>
</dbReference>
<dbReference type="AlphaFoldDB" id="A0A7I8VVN5"/>